<reference evidence="2" key="1">
    <citation type="journal article" date="2019" name="Int. J. Syst. Evol. Microbiol.">
        <title>The Global Catalogue of Microorganisms (GCM) 10K type strain sequencing project: providing services to taxonomists for standard genome sequencing and annotation.</title>
        <authorList>
            <consortium name="The Broad Institute Genomics Platform"/>
            <consortium name="The Broad Institute Genome Sequencing Center for Infectious Disease"/>
            <person name="Wu L."/>
            <person name="Ma J."/>
        </authorList>
    </citation>
    <scope>NUCLEOTIDE SEQUENCE [LARGE SCALE GENOMIC DNA]</scope>
    <source>
        <strain evidence="2">FCH27</strain>
    </source>
</reference>
<sequence>MTAFHHRIKTHTVWQVRQPFPGIYVWRDPHGATYVVDHSGTRRLAPSERLSPAEARLRRALFDLAA</sequence>
<organism evidence="1 2">
    <name type="scientific">Nocardioides astragali</name>
    <dbReference type="NCBI Taxonomy" id="1776736"/>
    <lineage>
        <taxon>Bacteria</taxon>
        <taxon>Bacillati</taxon>
        <taxon>Actinomycetota</taxon>
        <taxon>Actinomycetes</taxon>
        <taxon>Propionibacteriales</taxon>
        <taxon>Nocardioidaceae</taxon>
        <taxon>Nocardioides</taxon>
    </lineage>
</organism>
<evidence type="ECO:0000313" key="2">
    <source>
        <dbReference type="Proteomes" id="UP001596524"/>
    </source>
</evidence>
<evidence type="ECO:0008006" key="3">
    <source>
        <dbReference type="Google" id="ProtNLM"/>
    </source>
</evidence>
<dbReference type="Proteomes" id="UP001596524">
    <property type="component" value="Unassembled WGS sequence"/>
</dbReference>
<gene>
    <name evidence="1" type="ORF">ACFQO6_17160</name>
</gene>
<evidence type="ECO:0000313" key="1">
    <source>
        <dbReference type="EMBL" id="MFC7362005.1"/>
    </source>
</evidence>
<dbReference type="EMBL" id="JBHTCH010000020">
    <property type="protein sequence ID" value="MFC7362005.1"/>
    <property type="molecule type" value="Genomic_DNA"/>
</dbReference>
<dbReference type="RefSeq" id="WP_255892439.1">
    <property type="nucleotide sequence ID" value="NZ_JAFMZM010000006.1"/>
</dbReference>
<proteinExistence type="predicted"/>
<protein>
    <recommendedName>
        <fullName evidence="3">DUF2188 domain-containing protein</fullName>
    </recommendedName>
</protein>
<keyword evidence="2" id="KW-1185">Reference proteome</keyword>
<comment type="caution">
    <text evidence="1">The sequence shown here is derived from an EMBL/GenBank/DDBJ whole genome shotgun (WGS) entry which is preliminary data.</text>
</comment>
<accession>A0ABW2N7T9</accession>
<name>A0ABW2N7T9_9ACTN</name>